<keyword evidence="1 2" id="KW-0443">Lipid metabolism</keyword>
<feature type="active site" description="Nucleophile" evidence="2">
    <location>
        <position position="63"/>
    </location>
</feature>
<feature type="active site" description="Proton acceptor" evidence="2">
    <location>
        <position position="285"/>
    </location>
</feature>
<reference evidence="4 5" key="1">
    <citation type="submission" date="2023-12" db="EMBL/GenBank/DDBJ databases">
        <title>Novel species of the genus Arcicella isolated from rivers.</title>
        <authorList>
            <person name="Lu H."/>
        </authorList>
    </citation>
    <scope>NUCLEOTIDE SEQUENCE [LARGE SCALE GENOMIC DNA]</scope>
    <source>
        <strain evidence="4 5">DC25W</strain>
    </source>
</reference>
<name>A0ABU5SPH8_9BACT</name>
<proteinExistence type="predicted"/>
<feature type="domain" description="PNPLA" evidence="3">
    <location>
        <begin position="12"/>
        <end position="298"/>
    </location>
</feature>
<keyword evidence="2" id="KW-0442">Lipid degradation</keyword>
<accession>A0ABU5SPH8</accession>
<gene>
    <name evidence="4" type="ORF">VB798_21670</name>
</gene>
<feature type="short sequence motif" description="DGA/G" evidence="2">
    <location>
        <begin position="285"/>
        <end position="287"/>
    </location>
</feature>
<dbReference type="SUPFAM" id="SSF52151">
    <property type="entry name" value="FabD/lysophospholipase-like"/>
    <property type="match status" value="1"/>
</dbReference>
<dbReference type="InterPro" id="IPR016035">
    <property type="entry name" value="Acyl_Trfase/lysoPLipase"/>
</dbReference>
<dbReference type="PROSITE" id="PS51635">
    <property type="entry name" value="PNPLA"/>
    <property type="match status" value="1"/>
</dbReference>
<evidence type="ECO:0000313" key="5">
    <source>
        <dbReference type="Proteomes" id="UP001302222"/>
    </source>
</evidence>
<feature type="short sequence motif" description="GXSXG" evidence="2">
    <location>
        <begin position="61"/>
        <end position="65"/>
    </location>
</feature>
<organism evidence="4 5">
    <name type="scientific">Arcicella lustrica</name>
    <dbReference type="NCBI Taxonomy" id="2984196"/>
    <lineage>
        <taxon>Bacteria</taxon>
        <taxon>Pseudomonadati</taxon>
        <taxon>Bacteroidota</taxon>
        <taxon>Cytophagia</taxon>
        <taxon>Cytophagales</taxon>
        <taxon>Flectobacillaceae</taxon>
        <taxon>Arcicella</taxon>
    </lineage>
</organism>
<sequence length="560" mass="63041">MDNQDNTFRVGLCMAGAISAGAYTAGVMDYLIEALEEWEKRRASGDSNVPSHKVEIPVTGGASAGGMTSVIFASAIRESINPVREVFKDENDNLLKPKVSNKFYHSWVDLISDDMLKVLLDTSDIKNGELESVLNADFIEKIADRAIEASDEKIHRTYIAEQLKVFTTLVNLKGMDFNVVFNSDSSKDSTYIITNHSDFACFKLAESEADYSNDGWIPLNFNKKINTRIVKDAAIATGAFPVGLKARTVTRDAKYMNDLNWFDYITKDAKMPFPTTKPYTTVNVDGGTVNNEPFENVRNILTDITKQDSIEDYQSFDKFKSTVLMIDPFPSQTVDFNSSTELKSVIGNTLGALIDQSRIKSSTLIDTKGSNRAGQFLIAPVRYDTKNDERIEGEKAIACGSLGGFGGFVSKEFRIHDYFLGRGNCEKFLRDYFTVPLHTTNEIFVNGYANVKDKTPYITINDKGEKRLQIIPIFTESTKRMYMPTFVNNQKWPTVKVNYLQSYKSQIKKRIEKVILNFATYTSLQKVLLWVGCRVIINGKIANSILDMMTESFKKHKLLD</sequence>
<evidence type="ECO:0000256" key="1">
    <source>
        <dbReference type="ARBA" id="ARBA00023098"/>
    </source>
</evidence>
<comment type="caution">
    <text evidence="2">Lacks conserved residue(s) required for the propagation of feature annotation.</text>
</comment>
<keyword evidence="2" id="KW-0378">Hydrolase</keyword>
<evidence type="ECO:0000256" key="2">
    <source>
        <dbReference type="PROSITE-ProRule" id="PRU01161"/>
    </source>
</evidence>
<comment type="caution">
    <text evidence="4">The sequence shown here is derived from an EMBL/GenBank/DDBJ whole genome shotgun (WGS) entry which is preliminary data.</text>
</comment>
<dbReference type="Pfam" id="PF01734">
    <property type="entry name" value="Patatin"/>
    <property type="match status" value="1"/>
</dbReference>
<evidence type="ECO:0000313" key="4">
    <source>
        <dbReference type="EMBL" id="MEA5429215.1"/>
    </source>
</evidence>
<dbReference type="InterPro" id="IPR002641">
    <property type="entry name" value="PNPLA_dom"/>
</dbReference>
<evidence type="ECO:0000259" key="3">
    <source>
        <dbReference type="PROSITE" id="PS51635"/>
    </source>
</evidence>
<protein>
    <submittedName>
        <fullName evidence="4">Patatin-like phospholipase family protein</fullName>
    </submittedName>
</protein>
<dbReference type="RefSeq" id="WP_323689339.1">
    <property type="nucleotide sequence ID" value="NZ_JAYGIM010000019.1"/>
</dbReference>
<dbReference type="EMBL" id="JAYGIM010000019">
    <property type="protein sequence ID" value="MEA5429215.1"/>
    <property type="molecule type" value="Genomic_DNA"/>
</dbReference>
<keyword evidence="5" id="KW-1185">Reference proteome</keyword>
<dbReference type="Gene3D" id="3.40.1090.10">
    <property type="entry name" value="Cytosolic phospholipase A2 catalytic domain"/>
    <property type="match status" value="1"/>
</dbReference>
<dbReference type="Proteomes" id="UP001302222">
    <property type="component" value="Unassembled WGS sequence"/>
</dbReference>